<reference evidence="1 2" key="1">
    <citation type="submission" date="2016-03" db="EMBL/GenBank/DDBJ databases">
        <title>Cyphomyrmex costatus WGS genome.</title>
        <authorList>
            <person name="Nygaard S."/>
            <person name="Hu H."/>
            <person name="Boomsma J."/>
            <person name="Zhang G."/>
        </authorList>
    </citation>
    <scope>NUCLEOTIDE SEQUENCE [LARGE SCALE GENOMIC DNA]</scope>
    <source>
        <strain evidence="1">MS0001</strain>
        <tissue evidence="1">Whole body</tissue>
    </source>
</reference>
<organism evidence="1 2">
    <name type="scientific">Cyphomyrmex costatus</name>
    <dbReference type="NCBI Taxonomy" id="456900"/>
    <lineage>
        <taxon>Eukaryota</taxon>
        <taxon>Metazoa</taxon>
        <taxon>Ecdysozoa</taxon>
        <taxon>Arthropoda</taxon>
        <taxon>Hexapoda</taxon>
        <taxon>Insecta</taxon>
        <taxon>Pterygota</taxon>
        <taxon>Neoptera</taxon>
        <taxon>Endopterygota</taxon>
        <taxon>Hymenoptera</taxon>
        <taxon>Apocrita</taxon>
        <taxon>Aculeata</taxon>
        <taxon>Formicoidea</taxon>
        <taxon>Formicidae</taxon>
        <taxon>Myrmicinae</taxon>
        <taxon>Cyphomyrmex</taxon>
    </lineage>
</organism>
<dbReference type="Proteomes" id="UP000078542">
    <property type="component" value="Unassembled WGS sequence"/>
</dbReference>
<name>A0A195D3W4_9HYME</name>
<keyword evidence="2" id="KW-1185">Reference proteome</keyword>
<dbReference type="EMBL" id="KQ976881">
    <property type="protein sequence ID" value="KYN07595.1"/>
    <property type="molecule type" value="Genomic_DNA"/>
</dbReference>
<evidence type="ECO:0000313" key="2">
    <source>
        <dbReference type="Proteomes" id="UP000078542"/>
    </source>
</evidence>
<proteinExistence type="predicted"/>
<evidence type="ECO:0000313" key="1">
    <source>
        <dbReference type="EMBL" id="KYN07595.1"/>
    </source>
</evidence>
<gene>
    <name evidence="1" type="ORF">ALC62_01415</name>
</gene>
<protein>
    <submittedName>
        <fullName evidence="1">Uncharacterized protein</fullName>
    </submittedName>
</protein>
<sequence length="68" mass="7689">MKKEKEKEYITNDTTQRYVDDVVRKCVEVKTSRGHCTTGFGDLVEINFTPPAARKHGLSSNRKSTTGQ</sequence>
<accession>A0A195D3W4</accession>
<dbReference type="AlphaFoldDB" id="A0A195D3W4"/>